<proteinExistence type="inferred from homology"/>
<reference evidence="4 5" key="1">
    <citation type="journal article" date="2010" name="J. Bacteriol.">
        <title>Genome sequence of the milbemycin-producing bacterium Streptomyces bingchenggensis.</title>
        <authorList>
            <person name="Wang X.J."/>
            <person name="Yan Y.J."/>
            <person name="Zhang B."/>
            <person name="An J."/>
            <person name="Wang J.J."/>
            <person name="Tian J."/>
            <person name="Jiang L."/>
            <person name="Chen Y.H."/>
            <person name="Huang S.X."/>
            <person name="Yin M."/>
            <person name="Zhang J."/>
            <person name="Gao A.L."/>
            <person name="Liu C.X."/>
            <person name="Zhu Z.X."/>
            <person name="Xiang W.S."/>
        </authorList>
    </citation>
    <scope>NUCLEOTIDE SEQUENCE [LARGE SCALE GENOMIC DNA]</scope>
    <source>
        <strain evidence="4 5">BCW-1</strain>
    </source>
</reference>
<dbReference type="PANTHER" id="PTHR48050">
    <property type="entry name" value="STEROL 3-BETA-GLUCOSYLTRANSFERASE"/>
    <property type="match status" value="1"/>
</dbReference>
<keyword evidence="5" id="KW-1185">Reference proteome</keyword>
<name>D7C7L8_STRBB</name>
<dbReference type="KEGG" id="sbh:SBI_09448"/>
<organism evidence="4 5">
    <name type="scientific">Streptomyces bingchenggensis (strain BCW-1)</name>
    <dbReference type="NCBI Taxonomy" id="749414"/>
    <lineage>
        <taxon>Bacteria</taxon>
        <taxon>Bacillati</taxon>
        <taxon>Actinomycetota</taxon>
        <taxon>Actinomycetes</taxon>
        <taxon>Kitasatosporales</taxon>
        <taxon>Streptomycetaceae</taxon>
        <taxon>Streptomyces</taxon>
    </lineage>
</organism>
<dbReference type="GO" id="GO:0017000">
    <property type="term" value="P:antibiotic biosynthetic process"/>
    <property type="evidence" value="ECO:0007669"/>
    <property type="project" value="UniProtKB-ARBA"/>
</dbReference>
<dbReference type="CAZy" id="GT1">
    <property type="family name" value="Glycosyltransferase Family 1"/>
</dbReference>
<evidence type="ECO:0000313" key="4">
    <source>
        <dbReference type="EMBL" id="ADI12566.1"/>
    </source>
</evidence>
<dbReference type="PANTHER" id="PTHR48050:SF13">
    <property type="entry name" value="STEROL 3-BETA-GLUCOSYLTRANSFERASE UGT80A2"/>
    <property type="match status" value="1"/>
</dbReference>
<dbReference type="GO" id="GO:0016758">
    <property type="term" value="F:hexosyltransferase activity"/>
    <property type="evidence" value="ECO:0007669"/>
    <property type="project" value="InterPro"/>
</dbReference>
<evidence type="ECO:0000259" key="3">
    <source>
        <dbReference type="Pfam" id="PF06722"/>
    </source>
</evidence>
<dbReference type="InterPro" id="IPR010610">
    <property type="entry name" value="EryCIII-like_C"/>
</dbReference>
<sequence>MKRHIAFFGAPFWGHVNPTLAVLADLVSRGHRVTYVTTEEFSEAVTAAGVDVVRYESTWPAARSAPSQVSADEMAGGPLKYLVENVAATGAEPAFDGDVPDVVVYDTLMHFAARALAHKWQRPAVQLIPLFASNEHFSVAQQLADEFPALDPQHPALIEFGTKLAEFRASYGMGEASPADFFGTVEDLNLVFLTKEYQPAAETFDERYAFVGAGLADPRTRGAWTPPEGDAPVLLIALGTLFNERPEFYRLCVEAFADQPWHVVLATGRHVDPSDLGPLPPNIEAHQHVPQLAVLEHAAAFVTHAGARSTMEALHFGVPMVTVPQSVELEMAGRRTAELGLGVRIGRDEVTAERLREAVLKVTQDAAIRRNVEEMRRATREAGGAGRAADEIEAYLRRALDA</sequence>
<dbReference type="EMBL" id="CP002047">
    <property type="protein sequence ID" value="ADI12566.1"/>
    <property type="molecule type" value="Genomic_DNA"/>
</dbReference>
<gene>
    <name evidence="4" type="ordered locus">SBI_09448</name>
</gene>
<dbReference type="eggNOG" id="COG1819">
    <property type="taxonomic scope" value="Bacteria"/>
</dbReference>
<dbReference type="STRING" id="749414.SBI_09448"/>
<protein>
    <submittedName>
        <fullName evidence="4">Glycosyl transferase</fullName>
    </submittedName>
</protein>
<evidence type="ECO:0000313" key="5">
    <source>
        <dbReference type="Proteomes" id="UP000000377"/>
    </source>
</evidence>
<dbReference type="GO" id="GO:0008194">
    <property type="term" value="F:UDP-glycosyltransferase activity"/>
    <property type="evidence" value="ECO:0007669"/>
    <property type="project" value="InterPro"/>
</dbReference>
<evidence type="ECO:0000256" key="1">
    <source>
        <dbReference type="ARBA" id="ARBA00009995"/>
    </source>
</evidence>
<comment type="similarity">
    <text evidence="1">Belongs to the UDP-glycosyltransferase family.</text>
</comment>
<dbReference type="AlphaFoldDB" id="D7C7L8"/>
<feature type="domain" description="Erythromycin biosynthesis protein CIII-like C-terminal" evidence="3">
    <location>
        <begin position="272"/>
        <end position="377"/>
    </location>
</feature>
<dbReference type="InterPro" id="IPR002213">
    <property type="entry name" value="UDP_glucos_trans"/>
</dbReference>
<dbReference type="NCBIfam" id="TIGR01426">
    <property type="entry name" value="MGT"/>
    <property type="match status" value="1"/>
</dbReference>
<dbReference type="InterPro" id="IPR050426">
    <property type="entry name" value="Glycosyltransferase_28"/>
</dbReference>
<dbReference type="RefSeq" id="WP_014182013.1">
    <property type="nucleotide sequence ID" value="NC_016582.1"/>
</dbReference>
<dbReference type="InterPro" id="IPR006326">
    <property type="entry name" value="UDPGT_MGT-like"/>
</dbReference>
<dbReference type="Gene3D" id="3.40.50.2000">
    <property type="entry name" value="Glycogen Phosphorylase B"/>
    <property type="match status" value="2"/>
</dbReference>
<dbReference type="PATRIC" id="fig|749414.3.peg.9727"/>
<dbReference type="HOGENOM" id="CLU_000537_7_1_11"/>
<dbReference type="SUPFAM" id="SSF53756">
    <property type="entry name" value="UDP-Glycosyltransferase/glycogen phosphorylase"/>
    <property type="match status" value="1"/>
</dbReference>
<dbReference type="Pfam" id="PF06722">
    <property type="entry name" value="EryCIII-like_C"/>
    <property type="match status" value="1"/>
</dbReference>
<accession>D7C7L8</accession>
<dbReference type="CDD" id="cd03784">
    <property type="entry name" value="GT1_Gtf-like"/>
    <property type="match status" value="1"/>
</dbReference>
<keyword evidence="2 4" id="KW-0808">Transferase</keyword>
<dbReference type="Proteomes" id="UP000000377">
    <property type="component" value="Chromosome"/>
</dbReference>
<dbReference type="FunFam" id="3.40.50.2000:FF:000072">
    <property type="entry name" value="Glycosyl transferase"/>
    <property type="match status" value="1"/>
</dbReference>
<evidence type="ECO:0000256" key="2">
    <source>
        <dbReference type="ARBA" id="ARBA00022679"/>
    </source>
</evidence>